<dbReference type="OrthoDB" id="2099276at2759"/>
<accession>I6ZJS5</accession>
<comment type="cofactor">
    <cofactor evidence="1">
        <name>[4Fe-4S] cluster</name>
        <dbReference type="ChEBI" id="CHEBI:49883"/>
    </cofactor>
</comment>
<dbReference type="GO" id="GO:0051539">
    <property type="term" value="F:4 iron, 4 sulfur cluster binding"/>
    <property type="evidence" value="ECO:0007669"/>
    <property type="project" value="InterPro"/>
</dbReference>
<evidence type="ECO:0000256" key="3">
    <source>
        <dbReference type="ARBA" id="ARBA00022723"/>
    </source>
</evidence>
<dbReference type="GO" id="GO:0005634">
    <property type="term" value="C:nucleus"/>
    <property type="evidence" value="ECO:0007669"/>
    <property type="project" value="UniProtKB-SubCell"/>
</dbReference>
<evidence type="ECO:0000256" key="7">
    <source>
        <dbReference type="ARBA" id="ARBA00023014"/>
    </source>
</evidence>
<keyword evidence="8 12" id="KW-0234">DNA repair</keyword>
<comment type="function">
    <text evidence="12">Bifunctional DNA N-glycosylase with associated apurinic/apyrimidinic (AP) lyase function that catalyzes the first step in base excision repair (BER), the primary repair pathway for the repair of oxidative DNA damage. The DNA N-glycosylase activity releases the damaged DNA base from DNA by cleaving the N-glycosidic bond, leaving an AP site. The AP lyase activity cleaves the phosphodiester bond 3' to the AP site by a beta-elimination. Primarily recognizes and repairs oxidative base damage of pyrimidines.</text>
</comment>
<evidence type="ECO:0000256" key="5">
    <source>
        <dbReference type="ARBA" id="ARBA00022801"/>
    </source>
</evidence>
<dbReference type="InterPro" id="IPR030841">
    <property type="entry name" value="NTH1"/>
</dbReference>
<evidence type="ECO:0000256" key="1">
    <source>
        <dbReference type="ARBA" id="ARBA00001966"/>
    </source>
</evidence>
<keyword evidence="5 12" id="KW-0378">Hydrolase</keyword>
<dbReference type="GO" id="GO:0000703">
    <property type="term" value="F:oxidized pyrimidine nucleobase lesion DNA N-glycosylase activity"/>
    <property type="evidence" value="ECO:0007669"/>
    <property type="project" value="UniProtKB-UniRule"/>
</dbReference>
<evidence type="ECO:0000256" key="6">
    <source>
        <dbReference type="ARBA" id="ARBA00023004"/>
    </source>
</evidence>
<dbReference type="GeneID" id="20521820"/>
<dbReference type="Pfam" id="PF00730">
    <property type="entry name" value="HhH-GPD"/>
    <property type="match status" value="1"/>
</dbReference>
<dbReference type="EC" id="3.2.2.-" evidence="12"/>
<keyword evidence="15" id="KW-1185">Reference proteome</keyword>
<evidence type="ECO:0000256" key="10">
    <source>
        <dbReference type="ARBA" id="ARBA00023295"/>
    </source>
</evidence>
<dbReference type="GO" id="GO:0006289">
    <property type="term" value="P:nucleotide-excision repair"/>
    <property type="evidence" value="ECO:0007669"/>
    <property type="project" value="TreeGrafter"/>
</dbReference>
<dbReference type="VEuPathDB" id="MicrosporidiaDB:EROM_080850"/>
<dbReference type="EMBL" id="CP003525">
    <property type="protein sequence ID" value="AFN83503.1"/>
    <property type="molecule type" value="Genomic_DNA"/>
</dbReference>
<keyword evidence="12" id="KW-0496">Mitochondrion</keyword>
<evidence type="ECO:0000313" key="14">
    <source>
        <dbReference type="EMBL" id="AFN83503.1"/>
    </source>
</evidence>
<keyword evidence="10 12" id="KW-0326">Glycosidase</keyword>
<keyword evidence="6" id="KW-0408">Iron</keyword>
<dbReference type="GO" id="GO:0046872">
    <property type="term" value="F:metal ion binding"/>
    <property type="evidence" value="ECO:0007669"/>
    <property type="project" value="UniProtKB-KW"/>
</dbReference>
<feature type="domain" description="HhH-GPD" evidence="13">
    <location>
        <begin position="57"/>
        <end position="215"/>
    </location>
</feature>
<dbReference type="InterPro" id="IPR003651">
    <property type="entry name" value="Endonuclease3_FeS-loop_motif"/>
</dbReference>
<evidence type="ECO:0000256" key="11">
    <source>
        <dbReference type="ARBA" id="ARBA00044632"/>
    </source>
</evidence>
<dbReference type="PANTHER" id="PTHR43286:SF1">
    <property type="entry name" value="ENDONUCLEASE III-LIKE PROTEIN 1"/>
    <property type="match status" value="1"/>
</dbReference>
<dbReference type="InterPro" id="IPR003265">
    <property type="entry name" value="HhH-GPD_domain"/>
</dbReference>
<keyword evidence="7" id="KW-0411">Iron-sulfur</keyword>
<evidence type="ECO:0000256" key="4">
    <source>
        <dbReference type="ARBA" id="ARBA00022763"/>
    </source>
</evidence>
<dbReference type="GO" id="GO:0140078">
    <property type="term" value="F:class I DNA-(apurinic or apyrimidinic site) endonuclease activity"/>
    <property type="evidence" value="ECO:0007669"/>
    <property type="project" value="UniProtKB-EC"/>
</dbReference>
<dbReference type="InterPro" id="IPR023170">
    <property type="entry name" value="HhH_base_excis_C"/>
</dbReference>
<dbReference type="Gene3D" id="1.10.340.30">
    <property type="entry name" value="Hypothetical protein, domain 2"/>
    <property type="match status" value="1"/>
</dbReference>
<name>I6ZJS5_ENCRO</name>
<evidence type="ECO:0000256" key="8">
    <source>
        <dbReference type="ARBA" id="ARBA00023204"/>
    </source>
</evidence>
<evidence type="ECO:0000256" key="9">
    <source>
        <dbReference type="ARBA" id="ARBA00023239"/>
    </source>
</evidence>
<dbReference type="PROSITE" id="PS00764">
    <property type="entry name" value="ENDONUCLEASE_III_1"/>
    <property type="match status" value="1"/>
</dbReference>
<dbReference type="AlphaFoldDB" id="I6ZJS5"/>
<dbReference type="FunFam" id="1.10.340.30:FF:000001">
    <property type="entry name" value="Endonuclease III"/>
    <property type="match status" value="1"/>
</dbReference>
<dbReference type="Gene3D" id="1.10.1670.10">
    <property type="entry name" value="Helix-hairpin-Helix base-excision DNA repair enzymes (C-terminal)"/>
    <property type="match status" value="1"/>
</dbReference>
<dbReference type="SMART" id="SM00478">
    <property type="entry name" value="ENDO3c"/>
    <property type="match status" value="1"/>
</dbReference>
<keyword evidence="3" id="KW-0479">Metal-binding</keyword>
<dbReference type="SMART" id="SM00525">
    <property type="entry name" value="FES"/>
    <property type="match status" value="1"/>
</dbReference>
<evidence type="ECO:0000256" key="2">
    <source>
        <dbReference type="ARBA" id="ARBA00008343"/>
    </source>
</evidence>
<comment type="similarity">
    <text evidence="2 12">Belongs to the Nth/MutY family.</text>
</comment>
<dbReference type="CDD" id="cd00056">
    <property type="entry name" value="ENDO3c"/>
    <property type="match status" value="1"/>
</dbReference>
<dbReference type="KEGG" id="ero:EROM_080850"/>
<dbReference type="HOGENOM" id="CLU_012862_4_2_1"/>
<keyword evidence="14" id="KW-0540">Nuclease</keyword>
<comment type="catalytic activity">
    <reaction evidence="11 12">
        <text>2'-deoxyribonucleotide-(2'-deoxyribose 5'-phosphate)-2'-deoxyribonucleotide-DNA = a 3'-end 2'-deoxyribonucleotide-(2,3-dehydro-2,3-deoxyribose 5'-phosphate)-DNA + a 5'-end 5'-phospho-2'-deoxyribonucleoside-DNA + H(+)</text>
        <dbReference type="Rhea" id="RHEA:66592"/>
        <dbReference type="Rhea" id="RHEA-COMP:13180"/>
        <dbReference type="Rhea" id="RHEA-COMP:16897"/>
        <dbReference type="Rhea" id="RHEA-COMP:17067"/>
        <dbReference type="ChEBI" id="CHEBI:15378"/>
        <dbReference type="ChEBI" id="CHEBI:136412"/>
        <dbReference type="ChEBI" id="CHEBI:157695"/>
        <dbReference type="ChEBI" id="CHEBI:167181"/>
        <dbReference type="EC" id="4.2.99.18"/>
    </reaction>
</comment>
<keyword evidence="14" id="KW-0255">Endonuclease</keyword>
<dbReference type="InterPro" id="IPR004035">
    <property type="entry name" value="Endouclease-III_FeS-bd_BS"/>
</dbReference>
<dbReference type="GO" id="GO:0003677">
    <property type="term" value="F:DNA binding"/>
    <property type="evidence" value="ECO:0007669"/>
    <property type="project" value="UniProtKB-UniRule"/>
</dbReference>
<evidence type="ECO:0000256" key="12">
    <source>
        <dbReference type="HAMAP-Rule" id="MF_03183"/>
    </source>
</evidence>
<comment type="caution">
    <text evidence="12">Lacks conserved residue(s) required for the propagation of feature annotation.</text>
</comment>
<dbReference type="GO" id="GO:0006285">
    <property type="term" value="P:base-excision repair, AP site formation"/>
    <property type="evidence" value="ECO:0007669"/>
    <property type="project" value="UniProtKB-UniRule"/>
</dbReference>
<keyword evidence="9 12" id="KW-0456">Lyase</keyword>
<reference evidence="14 15" key="1">
    <citation type="journal article" date="2012" name="Proc. Natl. Acad. Sci. U.S.A.">
        <title>Gain and loss of multiple functionally related, horizontally transferred genes in the reduced genomes of two microsporidian parasites.</title>
        <authorList>
            <person name="Pombert J.-F."/>
            <person name="Selman M."/>
            <person name="Burki F."/>
            <person name="Bardell F.T."/>
            <person name="Farinelli L."/>
            <person name="Solter L.F."/>
            <person name="Whitman D.W."/>
            <person name="Weiss L.M."/>
            <person name="Corradi N."/>
            <person name="Keeling P.J."/>
        </authorList>
    </citation>
    <scope>NUCLEOTIDE SEQUENCE [LARGE SCALE GENOMIC DNA]</scope>
    <source>
        <strain evidence="14 15">SJ-2008</strain>
    </source>
</reference>
<gene>
    <name evidence="12" type="primary">NTH1</name>
    <name evidence="14" type="ordered locus">EROM_080850</name>
</gene>
<dbReference type="HAMAP" id="MF_03183">
    <property type="entry name" value="Endonuclease_III_Nth"/>
    <property type="match status" value="1"/>
</dbReference>
<dbReference type="GO" id="GO:0005739">
    <property type="term" value="C:mitochondrion"/>
    <property type="evidence" value="ECO:0007669"/>
    <property type="project" value="UniProtKB-SubCell"/>
</dbReference>
<evidence type="ECO:0000259" key="13">
    <source>
        <dbReference type="SMART" id="SM00478"/>
    </source>
</evidence>
<dbReference type="SUPFAM" id="SSF48150">
    <property type="entry name" value="DNA-glycosylase"/>
    <property type="match status" value="1"/>
</dbReference>
<evidence type="ECO:0000313" key="15">
    <source>
        <dbReference type="Proteomes" id="UP000010094"/>
    </source>
</evidence>
<dbReference type="RefSeq" id="XP_009265000.1">
    <property type="nucleotide sequence ID" value="XM_009266725.1"/>
</dbReference>
<comment type="subcellular location">
    <subcellularLocation>
        <location evidence="12">Nucleus</location>
    </subcellularLocation>
    <subcellularLocation>
        <location evidence="12">Mitochondrion</location>
    </subcellularLocation>
</comment>
<keyword evidence="4 12" id="KW-0227">DNA damage</keyword>
<sequence length="265" mass="30184">MKSESKKEIEGPLELYFEIKKQRENIVSPVDTMGCFITPPYRTEEERRFHILVSLLLSSQTKDEVTHEAMERLRELLPENAAIDDNIRRGLTIENIVNSSVDHINECIKRVGFHNKKAENLKKIAEILKKKGLPKRMEDLTSLPGIGNKMAILYMNHACGKVVGISVDTHVHRISNRIGLVKTRDVEDTREGLEKIIPKKEWKTINRILVGYGQTICVARRPRCEECCIRSRCPSSLFNRKASALKEEIFYSVTSIAPVSTISPS</sequence>
<dbReference type="InterPro" id="IPR011257">
    <property type="entry name" value="DNA_glycosylase"/>
</dbReference>
<protein>
    <recommendedName>
        <fullName evidence="12">Endonuclease III homolog</fullName>
        <ecNumber evidence="12">3.2.2.-</ecNumber>
        <ecNumber evidence="12">4.2.99.18</ecNumber>
    </recommendedName>
    <alternativeName>
        <fullName evidence="12">Bifunctional DNA N-glycosylase/DNA-(apurinic or apyrimidinic site) lyase</fullName>
        <shortName evidence="12">DNA glycosylase/AP lyase</shortName>
    </alternativeName>
</protein>
<dbReference type="Proteomes" id="UP000010094">
    <property type="component" value="Chromosome VIII"/>
</dbReference>
<keyword evidence="12" id="KW-0539">Nucleus</keyword>
<dbReference type="PANTHER" id="PTHR43286">
    <property type="entry name" value="ENDONUCLEASE III-LIKE PROTEIN 1"/>
    <property type="match status" value="1"/>
</dbReference>
<proteinExistence type="inferred from homology"/>
<organism evidence="14 15">
    <name type="scientific">Encephalitozoon romaleae (strain SJ-2008)</name>
    <name type="common">Microsporidian parasite</name>
    <dbReference type="NCBI Taxonomy" id="1178016"/>
    <lineage>
        <taxon>Eukaryota</taxon>
        <taxon>Fungi</taxon>
        <taxon>Fungi incertae sedis</taxon>
        <taxon>Microsporidia</taxon>
        <taxon>Unikaryonidae</taxon>
        <taxon>Encephalitozoon</taxon>
    </lineage>
</organism>
<dbReference type="EC" id="4.2.99.18" evidence="12"/>